<feature type="domain" description="Carbohydrate kinase FGGY N-terminal" evidence="3">
    <location>
        <begin position="4"/>
        <end position="241"/>
    </location>
</feature>
<dbReference type="EC" id="2.7.1.17" evidence="5"/>
<dbReference type="InterPro" id="IPR018485">
    <property type="entry name" value="FGGY_C"/>
</dbReference>
<dbReference type="EMBL" id="UOEI01000303">
    <property type="protein sequence ID" value="VAW01500.1"/>
    <property type="molecule type" value="Genomic_DNA"/>
</dbReference>
<dbReference type="PANTHER" id="PTHR43095">
    <property type="entry name" value="SUGAR KINASE"/>
    <property type="match status" value="1"/>
</dbReference>
<sequence>MTALLGIDIGTTATKAVVFDIETGIIGSKTRSCDLSSLHPGWAEEDPAQWWSNTVDMVQEVTATTSIDAVGVSGMVPCVVLVDHNGEVLRPSIQQNDSRAVAEIAELRDRFPDTEIISRTGSPITQQSVAPTLLWIQRNEPETWSKVRWIMGSYDFITYRLTGTPTIERNWALESGLYDLNTGGWAPDILEAANVDQHLLPPINDPSTVVGTVENEVARSTGLRPGTPVVAGAADHVSSAFAAGAIEEGDLVVKLGGAGDILLTTDHPVVDDRLYLDFHLVPGRFLPNGCMAASGSFIRWFQRELAGSVSLEQLDAEAAQSSPGASGVVALPYLLGEKTPINDPSARGAFIGLHLGHRRGDLFRAVLESVAYGFRHHLEVFEELGFSPTRIRLTDGGSKSRVWTQIIADVLGQPVEPVEFTGGSAFGVAFAAGVGTGVIDDWTTIAGMLDVSTPIEPDPDLRYEEAYQVYRKLYPALKEVLT</sequence>
<dbReference type="InterPro" id="IPR018484">
    <property type="entry name" value="FGGY_N"/>
</dbReference>
<dbReference type="GO" id="GO:0004856">
    <property type="term" value="F:D-xylulokinase activity"/>
    <property type="evidence" value="ECO:0007669"/>
    <property type="project" value="UniProtKB-EC"/>
</dbReference>
<keyword evidence="1 5" id="KW-0808">Transferase</keyword>
<dbReference type="AlphaFoldDB" id="A0A3B0SB42"/>
<keyword evidence="2 5" id="KW-0418">Kinase</keyword>
<dbReference type="InterPro" id="IPR050406">
    <property type="entry name" value="FGGY_Carb_Kinase"/>
</dbReference>
<dbReference type="PIRSF" id="PIRSF000538">
    <property type="entry name" value="GlpK"/>
    <property type="match status" value="1"/>
</dbReference>
<dbReference type="SUPFAM" id="SSF53067">
    <property type="entry name" value="Actin-like ATPase domain"/>
    <property type="match status" value="2"/>
</dbReference>
<dbReference type="InterPro" id="IPR043129">
    <property type="entry name" value="ATPase_NBD"/>
</dbReference>
<evidence type="ECO:0000259" key="4">
    <source>
        <dbReference type="Pfam" id="PF02782"/>
    </source>
</evidence>
<dbReference type="Pfam" id="PF00370">
    <property type="entry name" value="FGGY_N"/>
    <property type="match status" value="1"/>
</dbReference>
<dbReference type="Pfam" id="PF02782">
    <property type="entry name" value="FGGY_C"/>
    <property type="match status" value="1"/>
</dbReference>
<feature type="domain" description="Carbohydrate kinase FGGY C-terminal" evidence="4">
    <location>
        <begin position="274"/>
        <end position="434"/>
    </location>
</feature>
<evidence type="ECO:0000256" key="1">
    <source>
        <dbReference type="ARBA" id="ARBA00022679"/>
    </source>
</evidence>
<gene>
    <name evidence="5" type="ORF">MNBD_ACTINO01-1892</name>
</gene>
<evidence type="ECO:0000259" key="3">
    <source>
        <dbReference type="Pfam" id="PF00370"/>
    </source>
</evidence>
<dbReference type="InterPro" id="IPR000577">
    <property type="entry name" value="Carb_kinase_FGGY"/>
</dbReference>
<dbReference type="Gene3D" id="3.30.420.40">
    <property type="match status" value="2"/>
</dbReference>
<reference evidence="5" key="1">
    <citation type="submission" date="2018-06" db="EMBL/GenBank/DDBJ databases">
        <authorList>
            <person name="Zhirakovskaya E."/>
        </authorList>
    </citation>
    <scope>NUCLEOTIDE SEQUENCE</scope>
</reference>
<accession>A0A3B0SB42</accession>
<evidence type="ECO:0000256" key="2">
    <source>
        <dbReference type="ARBA" id="ARBA00022777"/>
    </source>
</evidence>
<proteinExistence type="predicted"/>
<evidence type="ECO:0000313" key="5">
    <source>
        <dbReference type="EMBL" id="VAW01500.1"/>
    </source>
</evidence>
<dbReference type="InterPro" id="IPR018483">
    <property type="entry name" value="Carb_kinase_FGGY_CS"/>
</dbReference>
<dbReference type="PROSITE" id="PS00445">
    <property type="entry name" value="FGGY_KINASES_2"/>
    <property type="match status" value="1"/>
</dbReference>
<protein>
    <submittedName>
        <fullName evidence="5">Xylulose kinase</fullName>
        <ecNumber evidence="5">2.7.1.17</ecNumber>
    </submittedName>
</protein>
<dbReference type="PANTHER" id="PTHR43095:SF5">
    <property type="entry name" value="XYLULOSE KINASE"/>
    <property type="match status" value="1"/>
</dbReference>
<dbReference type="CDD" id="cd07804">
    <property type="entry name" value="ASKHA_NBD_FGGY_RrXK-like"/>
    <property type="match status" value="1"/>
</dbReference>
<name>A0A3B0SB42_9ZZZZ</name>
<organism evidence="5">
    <name type="scientific">hydrothermal vent metagenome</name>
    <dbReference type="NCBI Taxonomy" id="652676"/>
    <lineage>
        <taxon>unclassified sequences</taxon>
        <taxon>metagenomes</taxon>
        <taxon>ecological metagenomes</taxon>
    </lineage>
</organism>